<organism evidence="1 2">
    <name type="scientific">Enterobacter agglomerans</name>
    <name type="common">Erwinia herbicola</name>
    <name type="synonym">Pantoea agglomerans</name>
    <dbReference type="NCBI Taxonomy" id="549"/>
    <lineage>
        <taxon>Bacteria</taxon>
        <taxon>Pseudomonadati</taxon>
        <taxon>Pseudomonadota</taxon>
        <taxon>Gammaproteobacteria</taxon>
        <taxon>Enterobacterales</taxon>
        <taxon>Erwiniaceae</taxon>
        <taxon>Pantoea</taxon>
        <taxon>Pantoea agglomerans group</taxon>
    </lineage>
</organism>
<protein>
    <submittedName>
        <fullName evidence="1">Uncharacterized protein</fullName>
    </submittedName>
</protein>
<name>A0A379ADR1_ENTAG</name>
<accession>A0A379ADR1</accession>
<keyword evidence="2" id="KW-1185">Reference proteome</keyword>
<dbReference type="EMBL" id="UGSO01000001">
    <property type="protein sequence ID" value="SUB16033.1"/>
    <property type="molecule type" value="Genomic_DNA"/>
</dbReference>
<dbReference type="AlphaFoldDB" id="A0A379ADR1"/>
<gene>
    <name evidence="1" type="ORF">NCTC9381_01931</name>
</gene>
<reference evidence="1 2" key="1">
    <citation type="submission" date="2018-06" db="EMBL/GenBank/DDBJ databases">
        <authorList>
            <consortium name="Pathogen Informatics"/>
            <person name="Doyle S."/>
        </authorList>
    </citation>
    <scope>NUCLEOTIDE SEQUENCE [LARGE SCALE GENOMIC DNA]</scope>
    <source>
        <strain evidence="1 2">NCTC9381</strain>
    </source>
</reference>
<evidence type="ECO:0000313" key="1">
    <source>
        <dbReference type="EMBL" id="SUB16033.1"/>
    </source>
</evidence>
<sequence length="31" mass="3396">MSDATLAPGRRLAQIRQTLGCRNAVSPNWPD</sequence>
<proteinExistence type="predicted"/>
<dbReference type="Proteomes" id="UP000254640">
    <property type="component" value="Unassembled WGS sequence"/>
</dbReference>
<evidence type="ECO:0000313" key="2">
    <source>
        <dbReference type="Proteomes" id="UP000254640"/>
    </source>
</evidence>